<dbReference type="EMBL" id="CAJGYO010000012">
    <property type="protein sequence ID" value="CAD6262848.1"/>
    <property type="molecule type" value="Genomic_DNA"/>
</dbReference>
<name>A0A811R116_9POAL</name>
<reference evidence="1" key="1">
    <citation type="submission" date="2020-10" db="EMBL/GenBank/DDBJ databases">
        <authorList>
            <person name="Han B."/>
            <person name="Lu T."/>
            <person name="Zhao Q."/>
            <person name="Huang X."/>
            <person name="Zhao Y."/>
        </authorList>
    </citation>
    <scope>NUCLEOTIDE SEQUENCE</scope>
</reference>
<evidence type="ECO:0000313" key="1">
    <source>
        <dbReference type="EMBL" id="CAD6262848.1"/>
    </source>
</evidence>
<proteinExistence type="predicted"/>
<organism evidence="1 2">
    <name type="scientific">Miscanthus lutarioriparius</name>
    <dbReference type="NCBI Taxonomy" id="422564"/>
    <lineage>
        <taxon>Eukaryota</taxon>
        <taxon>Viridiplantae</taxon>
        <taxon>Streptophyta</taxon>
        <taxon>Embryophyta</taxon>
        <taxon>Tracheophyta</taxon>
        <taxon>Spermatophyta</taxon>
        <taxon>Magnoliopsida</taxon>
        <taxon>Liliopsida</taxon>
        <taxon>Poales</taxon>
        <taxon>Poaceae</taxon>
        <taxon>PACMAD clade</taxon>
        <taxon>Panicoideae</taxon>
        <taxon>Andropogonodae</taxon>
        <taxon>Andropogoneae</taxon>
        <taxon>Saccharinae</taxon>
        <taxon>Miscanthus</taxon>
    </lineage>
</organism>
<accession>A0A811R116</accession>
<comment type="caution">
    <text evidence="1">The sequence shown here is derived from an EMBL/GenBank/DDBJ whole genome shotgun (WGS) entry which is preliminary data.</text>
</comment>
<dbReference type="Proteomes" id="UP000604825">
    <property type="component" value="Unassembled WGS sequence"/>
</dbReference>
<keyword evidence="2" id="KW-1185">Reference proteome</keyword>
<evidence type="ECO:0000313" key="2">
    <source>
        <dbReference type="Proteomes" id="UP000604825"/>
    </source>
</evidence>
<gene>
    <name evidence="1" type="ORF">NCGR_LOCUS46174</name>
</gene>
<protein>
    <submittedName>
        <fullName evidence="1">Uncharacterized protein</fullName>
    </submittedName>
</protein>
<dbReference type="AlphaFoldDB" id="A0A811R116"/>
<sequence>MVLYYRWGYGSPRFLEVAQGFHPRGIPRSEARGGGGYAVENVKRYLSKMDKAVDYDYYYDDELRYTRFKSPFDRRPLVGRRTRHRKNEGKRTLRLVGSSSADYMQQCEEAAFGDFDSDDDWEDEFVDELWRKWGGKFYRLLCVSVHHEMVVLSTHAKLL</sequence>
<dbReference type="OrthoDB" id="580641at2759"/>